<evidence type="ECO:0000313" key="1">
    <source>
        <dbReference type="EMBL" id="XAI71186.1"/>
    </source>
</evidence>
<gene>
    <name evidence="1" type="ORF">Cygsa01_00140</name>
</gene>
<sequence length="172" mass="19247">MPKVYYVKAARKDNPAVKKGQPYYHWAFYRGSTHYSATYPRQSQLTQNEHLSAAHLAAETLQDNTPINVTCASREELEAFVDEVKGFLEEADESVQECSQGFTEKADNIREHFSESEIADTAEEQAGEMDTWSSEIQDAITTIESIDLDTEDYDSAVSEIIDAYSGVSSCPI</sequence>
<dbReference type="EMBL" id="PP179332">
    <property type="protein sequence ID" value="XAI71186.1"/>
    <property type="molecule type" value="Genomic_DNA"/>
</dbReference>
<protein>
    <submittedName>
        <fullName evidence="1">Uncharacterized protein</fullName>
    </submittedName>
</protein>
<name>A0AAU6W3H6_9VIRU</name>
<proteinExistence type="predicted"/>
<organism evidence="1">
    <name type="scientific">Pseudomonas phage Cygsa01</name>
    <dbReference type="NCBI Taxonomy" id="3138529"/>
    <lineage>
        <taxon>Viruses</taxon>
    </lineage>
</organism>
<reference evidence="1" key="1">
    <citation type="journal article" date="2024" name="J. Gen. Virol.">
        <title>Novel phages of Pseudomonas syringae unveil numerous potential auxiliary metabolic genes.</title>
        <authorList>
            <person name="Feltin C."/>
            <person name="Garneau J.R."/>
            <person name="Morris C.E."/>
            <person name="Berard A."/>
            <person name="Torres-Barcelo C."/>
        </authorList>
    </citation>
    <scope>NUCLEOTIDE SEQUENCE</scope>
</reference>
<accession>A0AAU6W3H6</accession>